<organism evidence="2 3">
    <name type="scientific">Sediminitomix flava</name>
    <dbReference type="NCBI Taxonomy" id="379075"/>
    <lineage>
        <taxon>Bacteria</taxon>
        <taxon>Pseudomonadati</taxon>
        <taxon>Bacteroidota</taxon>
        <taxon>Cytophagia</taxon>
        <taxon>Cytophagales</taxon>
        <taxon>Flammeovirgaceae</taxon>
        <taxon>Sediminitomix</taxon>
    </lineage>
</organism>
<name>A0A315YZ17_SEDFL</name>
<keyword evidence="1" id="KW-0732">Signal</keyword>
<comment type="caution">
    <text evidence="2">The sequence shown here is derived from an EMBL/GenBank/DDBJ whole genome shotgun (WGS) entry which is preliminary data.</text>
</comment>
<evidence type="ECO:0000313" key="3">
    <source>
        <dbReference type="Proteomes" id="UP000245535"/>
    </source>
</evidence>
<dbReference type="OrthoDB" id="5381546at2"/>
<evidence type="ECO:0008006" key="4">
    <source>
        <dbReference type="Google" id="ProtNLM"/>
    </source>
</evidence>
<dbReference type="AlphaFoldDB" id="A0A315YZ17"/>
<gene>
    <name evidence="2" type="ORF">BC781_11158</name>
</gene>
<dbReference type="Proteomes" id="UP000245535">
    <property type="component" value="Unassembled WGS sequence"/>
</dbReference>
<evidence type="ECO:0000313" key="2">
    <source>
        <dbReference type="EMBL" id="PWJ34148.1"/>
    </source>
</evidence>
<feature type="signal peptide" evidence="1">
    <location>
        <begin position="1"/>
        <end position="22"/>
    </location>
</feature>
<accession>A0A315YZ17</accession>
<protein>
    <recommendedName>
        <fullName evidence="4">Outer membrane protein with beta-barrel domain</fullName>
    </recommendedName>
</protein>
<reference evidence="2 3" key="1">
    <citation type="submission" date="2018-03" db="EMBL/GenBank/DDBJ databases">
        <title>Genomic Encyclopedia of Archaeal and Bacterial Type Strains, Phase II (KMG-II): from individual species to whole genera.</title>
        <authorList>
            <person name="Goeker M."/>
        </authorList>
    </citation>
    <scope>NUCLEOTIDE SEQUENCE [LARGE SCALE GENOMIC DNA]</scope>
    <source>
        <strain evidence="2 3">DSM 28229</strain>
    </source>
</reference>
<dbReference type="EMBL" id="QGDO01000011">
    <property type="protein sequence ID" value="PWJ34148.1"/>
    <property type="molecule type" value="Genomic_DNA"/>
</dbReference>
<evidence type="ECO:0000256" key="1">
    <source>
        <dbReference type="SAM" id="SignalP"/>
    </source>
</evidence>
<dbReference type="RefSeq" id="WP_109622962.1">
    <property type="nucleotide sequence ID" value="NZ_QGDO01000011.1"/>
</dbReference>
<proteinExistence type="predicted"/>
<keyword evidence="3" id="KW-1185">Reference proteome</keyword>
<feature type="chain" id="PRO_5016293796" description="Outer membrane protein with beta-barrel domain" evidence="1">
    <location>
        <begin position="23"/>
        <end position="205"/>
    </location>
</feature>
<sequence length="205" mass="23183">MKLIKGILLVVLLAFTKVTVVAQQSTEIAPDSTRNKWIPDYAYMQFAGGQGLLSLGAGYKLGKRERGYLDLGYGFVPSGVRGRAKNIVNLKYSTWLVHPIQIKPNMSLELLGLGLASSWYFGPEHTSLKEGYPEGYYWFSHATDLRFSVGARYNYDFCEKHLIKRVTLYGDLGRTILYSVNQFKNPEMLFNHFVNASVGVLLHFD</sequence>